<sequence>MKSGVWMAWLFVCTWTGIQAQSPLEVFPKGGRSMGMGNAHTTLADPWAIFNNIGALAEIKESQAAFSYDHRMQLNELSTLAALVAIKKNHFAFGIGVSQFGDKDFSQSQAGLGIAHRLGIASIGLKINYFQTHVNGYGTAGAAVLEFGGLAELSPVVFFGAHVYNPTMASYGGDSPEKLPTIVKAGISYRPSDKVSANLDAEKDILLPPQLKIGVEYSILQRLWLRVGFNTNPERAFYGIGFRPRRFHIDYAMTQHHRLGFTHHFSFSYLFVRK</sequence>
<protein>
    <recommendedName>
        <fullName evidence="3">Outer membrane protein beta-barrel domain-containing protein</fullName>
    </recommendedName>
</protein>
<dbReference type="RefSeq" id="WP_234860392.1">
    <property type="nucleotide sequence ID" value="NZ_JAKEVZ010000002.1"/>
</dbReference>
<evidence type="ECO:0000313" key="1">
    <source>
        <dbReference type="EMBL" id="MCF1750283.1"/>
    </source>
</evidence>
<dbReference type="Gene3D" id="2.40.160.60">
    <property type="entry name" value="Outer membrane protein transport protein (OMPP1/FadL/TodX)"/>
    <property type="match status" value="1"/>
</dbReference>
<dbReference type="SUPFAM" id="SSF56935">
    <property type="entry name" value="Porins"/>
    <property type="match status" value="1"/>
</dbReference>
<evidence type="ECO:0008006" key="3">
    <source>
        <dbReference type="Google" id="ProtNLM"/>
    </source>
</evidence>
<keyword evidence="2" id="KW-1185">Reference proteome</keyword>
<dbReference type="EMBL" id="JAKEVZ010000002">
    <property type="protein sequence ID" value="MCF1750283.1"/>
    <property type="molecule type" value="Genomic_DNA"/>
</dbReference>
<evidence type="ECO:0000313" key="2">
    <source>
        <dbReference type="Proteomes" id="UP001201449"/>
    </source>
</evidence>
<comment type="caution">
    <text evidence="1">The sequence shown here is derived from an EMBL/GenBank/DDBJ whole genome shotgun (WGS) entry which is preliminary data.</text>
</comment>
<name>A0ABS9BQE6_9BACT</name>
<gene>
    <name evidence="1" type="ORF">L0U89_04300</name>
</gene>
<dbReference type="Proteomes" id="UP001201449">
    <property type="component" value="Unassembled WGS sequence"/>
</dbReference>
<accession>A0ABS9BQE6</accession>
<proteinExistence type="predicted"/>
<reference evidence="1 2" key="1">
    <citation type="submission" date="2022-01" db="EMBL/GenBank/DDBJ databases">
        <title>Mariniradius saccharolyticus sp. nov., isolated from sediment of a river.</title>
        <authorList>
            <person name="Liu H."/>
        </authorList>
    </citation>
    <scope>NUCLEOTIDE SEQUENCE [LARGE SCALE GENOMIC DNA]</scope>
    <source>
        <strain evidence="1 2">RY-2</strain>
    </source>
</reference>
<organism evidence="1 2">
    <name type="scientific">Mariniradius sediminis</name>
    <dbReference type="NCBI Taxonomy" id="2909237"/>
    <lineage>
        <taxon>Bacteria</taxon>
        <taxon>Pseudomonadati</taxon>
        <taxon>Bacteroidota</taxon>
        <taxon>Cytophagia</taxon>
        <taxon>Cytophagales</taxon>
        <taxon>Cyclobacteriaceae</taxon>
        <taxon>Mariniradius</taxon>
    </lineage>
</organism>